<comment type="caution">
    <text evidence="10">The sequence shown here is derived from an EMBL/GenBank/DDBJ whole genome shotgun (WGS) entry which is preliminary data.</text>
</comment>
<feature type="domain" description="Prenylcysteine lyase" evidence="9">
    <location>
        <begin position="161"/>
        <end position="507"/>
    </location>
</feature>
<evidence type="ECO:0000313" key="10">
    <source>
        <dbReference type="EMBL" id="KAJ3489421.1"/>
    </source>
</evidence>
<dbReference type="EMBL" id="JANAWD010000045">
    <property type="protein sequence ID" value="KAJ3489421.1"/>
    <property type="molecule type" value="Genomic_DNA"/>
</dbReference>
<dbReference type="AlphaFoldDB" id="A0AAD5YGU8"/>
<dbReference type="InterPro" id="IPR036188">
    <property type="entry name" value="FAD/NAD-bd_sf"/>
</dbReference>
<dbReference type="GO" id="GO:0030327">
    <property type="term" value="P:prenylated protein catabolic process"/>
    <property type="evidence" value="ECO:0007669"/>
    <property type="project" value="TreeGrafter"/>
</dbReference>
<gene>
    <name evidence="10" type="ORF">NLI96_g2134</name>
</gene>
<evidence type="ECO:0000256" key="3">
    <source>
        <dbReference type="ARBA" id="ARBA00022630"/>
    </source>
</evidence>
<dbReference type="Pfam" id="PF07156">
    <property type="entry name" value="Prenylcys_lyase"/>
    <property type="match status" value="1"/>
</dbReference>
<keyword evidence="3" id="KW-0285">Flavoprotein</keyword>
<feature type="chain" id="PRO_5042013350" description="Prenylcysteine lyase domain-containing protein" evidence="8">
    <location>
        <begin position="16"/>
        <end position="543"/>
    </location>
</feature>
<dbReference type="PIRSF" id="PIRSF036292">
    <property type="entry name" value="Prenylcysteine_oxidase"/>
    <property type="match status" value="1"/>
</dbReference>
<dbReference type="GO" id="GO:0030328">
    <property type="term" value="P:prenylcysteine catabolic process"/>
    <property type="evidence" value="ECO:0007669"/>
    <property type="project" value="InterPro"/>
</dbReference>
<dbReference type="InterPro" id="IPR010795">
    <property type="entry name" value="Prenylcys_lyase"/>
</dbReference>
<evidence type="ECO:0000256" key="7">
    <source>
        <dbReference type="ARBA" id="ARBA00023180"/>
    </source>
</evidence>
<sequence length="543" mass="60701">MRYTILILTVGVANALQFPSWVPFVNSYKQPQATYSIPAEAADAAGNRIAVVGAGAGGSSAAFWIGKARERFGLDVEIDVFEREDYVGGRSITVQPYNDSELEPMELGGSVFVKANKNLWRASDEFGFERFDFEEGSSTMAIWDGTEFLLKMGGKGRFYDDWFDSLKVLWRYGYNAPSKTKSLVNNMITQYLTLYSSSTKPFSNISDITDSFEWGHIAAQTTSEYLDLHAVDRRWTRELVEAATRVNYGQNVDAIHAIEGLVSMAATGASGVKRGNYQLFEEFIRRSRANLFLNTTVLSITRDSQTSLYTIRTLNQSTVVEDTRLYRGVIFAAPFHSSNIKLSLSPEAPTIPPQPYVPLHVTLLSTTAAHIRPEYFGFSAKTDVPGTILTSYEGFRNGGSEPEFNSVSVHGKVRRKDGVAVEKEEFLVKIFSKERVEDEQLTNLFGEVGWVYRKLWEAYPVLKPTSEFPPVKLDRGFYYVNAFEPLISTLETETISSRNAVDLLLSELFDAGICPKSVDVNGTEIFSSSDAQKGDEFVYGWDC</sequence>
<dbReference type="Gene3D" id="3.50.50.60">
    <property type="entry name" value="FAD/NAD(P)-binding domain"/>
    <property type="match status" value="1"/>
</dbReference>
<keyword evidence="4 8" id="KW-0732">Signal</keyword>
<evidence type="ECO:0000256" key="6">
    <source>
        <dbReference type="ARBA" id="ARBA00023002"/>
    </source>
</evidence>
<dbReference type="PANTHER" id="PTHR15944:SF0">
    <property type="entry name" value="PRENYLCYSTEINE LYASE DOMAIN-CONTAINING PROTEIN"/>
    <property type="match status" value="1"/>
</dbReference>
<dbReference type="Pfam" id="PF13450">
    <property type="entry name" value="NAD_binding_8"/>
    <property type="match status" value="1"/>
</dbReference>
<dbReference type="Proteomes" id="UP001212997">
    <property type="component" value="Unassembled WGS sequence"/>
</dbReference>
<dbReference type="PANTHER" id="PTHR15944">
    <property type="entry name" value="FARNESYLCYSTEINE LYASE"/>
    <property type="match status" value="1"/>
</dbReference>
<evidence type="ECO:0000256" key="2">
    <source>
        <dbReference type="ARBA" id="ARBA00009967"/>
    </source>
</evidence>
<dbReference type="SUPFAM" id="SSF51905">
    <property type="entry name" value="FAD/NAD(P)-binding domain"/>
    <property type="match status" value="1"/>
</dbReference>
<accession>A0AAD5YGU8</accession>
<evidence type="ECO:0000313" key="11">
    <source>
        <dbReference type="Proteomes" id="UP001212997"/>
    </source>
</evidence>
<keyword evidence="11" id="KW-1185">Reference proteome</keyword>
<comment type="cofactor">
    <cofactor evidence="1">
        <name>FAD</name>
        <dbReference type="ChEBI" id="CHEBI:57692"/>
    </cofactor>
</comment>
<feature type="signal peptide" evidence="8">
    <location>
        <begin position="1"/>
        <end position="15"/>
    </location>
</feature>
<reference evidence="10" key="1">
    <citation type="submission" date="2022-07" db="EMBL/GenBank/DDBJ databases">
        <title>Genome Sequence of Physisporinus lineatus.</title>
        <authorList>
            <person name="Buettner E."/>
        </authorList>
    </citation>
    <scope>NUCLEOTIDE SEQUENCE</scope>
    <source>
        <strain evidence="10">VT162</strain>
    </source>
</reference>
<protein>
    <recommendedName>
        <fullName evidence="9">Prenylcysteine lyase domain-containing protein</fullName>
    </recommendedName>
</protein>
<proteinExistence type="inferred from homology"/>
<evidence type="ECO:0000256" key="8">
    <source>
        <dbReference type="SAM" id="SignalP"/>
    </source>
</evidence>
<dbReference type="InterPro" id="IPR017046">
    <property type="entry name" value="Prenylcysteine_Oxase1"/>
</dbReference>
<keyword evidence="5" id="KW-0274">FAD</keyword>
<comment type="similarity">
    <text evidence="2">Belongs to the prenylcysteine oxidase family.</text>
</comment>
<keyword evidence="6" id="KW-0560">Oxidoreductase</keyword>
<evidence type="ECO:0000256" key="5">
    <source>
        <dbReference type="ARBA" id="ARBA00022827"/>
    </source>
</evidence>
<evidence type="ECO:0000259" key="9">
    <source>
        <dbReference type="Pfam" id="PF07156"/>
    </source>
</evidence>
<organism evidence="10 11">
    <name type="scientific">Meripilus lineatus</name>
    <dbReference type="NCBI Taxonomy" id="2056292"/>
    <lineage>
        <taxon>Eukaryota</taxon>
        <taxon>Fungi</taxon>
        <taxon>Dikarya</taxon>
        <taxon>Basidiomycota</taxon>
        <taxon>Agaricomycotina</taxon>
        <taxon>Agaricomycetes</taxon>
        <taxon>Polyporales</taxon>
        <taxon>Meripilaceae</taxon>
        <taxon>Meripilus</taxon>
    </lineage>
</organism>
<evidence type="ECO:0000256" key="1">
    <source>
        <dbReference type="ARBA" id="ARBA00001974"/>
    </source>
</evidence>
<name>A0AAD5YGU8_9APHY</name>
<dbReference type="GO" id="GO:0001735">
    <property type="term" value="F:prenylcysteine oxidase activity"/>
    <property type="evidence" value="ECO:0007669"/>
    <property type="project" value="InterPro"/>
</dbReference>
<keyword evidence="7" id="KW-0325">Glycoprotein</keyword>
<evidence type="ECO:0000256" key="4">
    <source>
        <dbReference type="ARBA" id="ARBA00022729"/>
    </source>
</evidence>